<evidence type="ECO:0000256" key="5">
    <source>
        <dbReference type="ARBA" id="ARBA00022989"/>
    </source>
</evidence>
<accession>A0ABP9QZE9</accession>
<evidence type="ECO:0000256" key="6">
    <source>
        <dbReference type="ARBA" id="ARBA00023136"/>
    </source>
</evidence>
<proteinExistence type="predicted"/>
<feature type="transmembrane region" description="Helical" evidence="7">
    <location>
        <begin position="249"/>
        <end position="272"/>
    </location>
</feature>
<keyword evidence="3" id="KW-1003">Cell membrane</keyword>
<comment type="caution">
    <text evidence="9">The sequence shown here is derived from an EMBL/GenBank/DDBJ whole genome shotgun (WGS) entry which is preliminary data.</text>
</comment>
<evidence type="ECO:0000256" key="1">
    <source>
        <dbReference type="ARBA" id="ARBA00004651"/>
    </source>
</evidence>
<dbReference type="InterPro" id="IPR011701">
    <property type="entry name" value="MFS"/>
</dbReference>
<dbReference type="InterPro" id="IPR020846">
    <property type="entry name" value="MFS_dom"/>
</dbReference>
<feature type="transmembrane region" description="Helical" evidence="7">
    <location>
        <begin position="61"/>
        <end position="83"/>
    </location>
</feature>
<feature type="transmembrane region" description="Helical" evidence="7">
    <location>
        <begin position="338"/>
        <end position="357"/>
    </location>
</feature>
<name>A0ABP9QZE9_9PSEU</name>
<sequence>MSLQPPPSSPRVPPNRRDLRKAFFASLSGTSLEWYDFAVYSASAALVFPVLFFPASDPLTGTLLAFSTYAVGYVSRPLGGVVFGRLGDVIGRKQVLVLTLLLIGVATFAIGLLPSYASIGVAAPTLLVLLRFAQGVGVGGEWGGAVLLSSEFGDPRRRGFWSSAAQVGPPAGNLLSNGVLALLTAVLSDAAFLSWGWRLAFLLSAVLVAFGLWIRLKLEDTPVFKAIQQSGDRPSAPISEVFAHERRGLLAGVLCRICPDVAYALYTVFVLAYGTAHGFTRTQVLAATLIGAAAQLGLMPLAGALTDRVNRRGLYAVAVAGTAIWPFAFFPMIEGGSFPLLVIGVLVGLVLHAFMYGPQAAFITEQFAPRLRYTGSSLAYTIAGVFGGAVAPLAFAALHGKFGSWFPVAGYLLVASLVTLGGLAIGRDPEPSEDEQLLAATR</sequence>
<keyword evidence="5 7" id="KW-1133">Transmembrane helix</keyword>
<keyword evidence="4 7" id="KW-0812">Transmembrane</keyword>
<evidence type="ECO:0000256" key="4">
    <source>
        <dbReference type="ARBA" id="ARBA00022692"/>
    </source>
</evidence>
<dbReference type="RefSeq" id="WP_185066278.1">
    <property type="nucleotide sequence ID" value="NZ_BAABJP010000043.1"/>
</dbReference>
<reference evidence="10" key="1">
    <citation type="journal article" date="2019" name="Int. J. Syst. Evol. Microbiol.">
        <title>The Global Catalogue of Microorganisms (GCM) 10K type strain sequencing project: providing services to taxonomists for standard genome sequencing and annotation.</title>
        <authorList>
            <consortium name="The Broad Institute Genomics Platform"/>
            <consortium name="The Broad Institute Genome Sequencing Center for Infectious Disease"/>
            <person name="Wu L."/>
            <person name="Ma J."/>
        </authorList>
    </citation>
    <scope>NUCLEOTIDE SEQUENCE [LARGE SCALE GENOMIC DNA]</scope>
    <source>
        <strain evidence="10">JCM 18303</strain>
    </source>
</reference>
<comment type="subcellular location">
    <subcellularLocation>
        <location evidence="1">Cell membrane</location>
        <topology evidence="1">Multi-pass membrane protein</topology>
    </subcellularLocation>
</comment>
<dbReference type="PANTHER" id="PTHR43045:SF1">
    <property type="entry name" value="SHIKIMATE TRANSPORTER"/>
    <property type="match status" value="1"/>
</dbReference>
<evidence type="ECO:0000313" key="10">
    <source>
        <dbReference type="Proteomes" id="UP001428817"/>
    </source>
</evidence>
<organism evidence="9 10">
    <name type="scientific">Pseudonocardia eucalypti</name>
    <dbReference type="NCBI Taxonomy" id="648755"/>
    <lineage>
        <taxon>Bacteria</taxon>
        <taxon>Bacillati</taxon>
        <taxon>Actinomycetota</taxon>
        <taxon>Actinomycetes</taxon>
        <taxon>Pseudonocardiales</taxon>
        <taxon>Pseudonocardiaceae</taxon>
        <taxon>Pseudonocardia</taxon>
    </lineage>
</organism>
<evidence type="ECO:0000256" key="3">
    <source>
        <dbReference type="ARBA" id="ARBA00022475"/>
    </source>
</evidence>
<dbReference type="Pfam" id="PF07690">
    <property type="entry name" value="MFS_1"/>
    <property type="match status" value="1"/>
</dbReference>
<gene>
    <name evidence="9" type="ORF">GCM10023321_65620</name>
</gene>
<keyword evidence="2" id="KW-0813">Transport</keyword>
<feature type="transmembrane region" description="Helical" evidence="7">
    <location>
        <begin position="284"/>
        <end position="306"/>
    </location>
</feature>
<dbReference type="PANTHER" id="PTHR43045">
    <property type="entry name" value="SHIKIMATE TRANSPORTER"/>
    <property type="match status" value="1"/>
</dbReference>
<evidence type="ECO:0000259" key="8">
    <source>
        <dbReference type="PROSITE" id="PS50850"/>
    </source>
</evidence>
<protein>
    <submittedName>
        <fullName evidence="9">MFS transporter</fullName>
    </submittedName>
</protein>
<dbReference type="CDD" id="cd17369">
    <property type="entry name" value="MFS_ShiA_like"/>
    <property type="match status" value="1"/>
</dbReference>
<dbReference type="EMBL" id="BAABJP010000043">
    <property type="protein sequence ID" value="GAA5169662.1"/>
    <property type="molecule type" value="Genomic_DNA"/>
</dbReference>
<feature type="transmembrane region" description="Helical" evidence="7">
    <location>
        <begin position="404"/>
        <end position="425"/>
    </location>
</feature>
<feature type="transmembrane region" description="Helical" evidence="7">
    <location>
        <begin position="95"/>
        <end position="117"/>
    </location>
</feature>
<keyword evidence="6 7" id="KW-0472">Membrane</keyword>
<feature type="transmembrane region" description="Helical" evidence="7">
    <location>
        <begin position="199"/>
        <end position="216"/>
    </location>
</feature>
<dbReference type="SUPFAM" id="SSF103473">
    <property type="entry name" value="MFS general substrate transporter"/>
    <property type="match status" value="1"/>
</dbReference>
<dbReference type="Gene3D" id="1.20.1250.20">
    <property type="entry name" value="MFS general substrate transporter like domains"/>
    <property type="match status" value="1"/>
</dbReference>
<feature type="transmembrane region" description="Helical" evidence="7">
    <location>
        <begin position="378"/>
        <end position="398"/>
    </location>
</feature>
<feature type="domain" description="Major facilitator superfamily (MFS) profile" evidence="8">
    <location>
        <begin position="22"/>
        <end position="427"/>
    </location>
</feature>
<evidence type="ECO:0000256" key="2">
    <source>
        <dbReference type="ARBA" id="ARBA00022448"/>
    </source>
</evidence>
<dbReference type="InterPro" id="IPR036259">
    <property type="entry name" value="MFS_trans_sf"/>
</dbReference>
<keyword evidence="10" id="KW-1185">Reference proteome</keyword>
<evidence type="ECO:0000256" key="7">
    <source>
        <dbReference type="SAM" id="Phobius"/>
    </source>
</evidence>
<dbReference type="PROSITE" id="PS50850">
    <property type="entry name" value="MFS"/>
    <property type="match status" value="1"/>
</dbReference>
<dbReference type="Proteomes" id="UP001428817">
    <property type="component" value="Unassembled WGS sequence"/>
</dbReference>
<evidence type="ECO:0000313" key="9">
    <source>
        <dbReference type="EMBL" id="GAA5169662.1"/>
    </source>
</evidence>
<feature type="transmembrane region" description="Helical" evidence="7">
    <location>
        <begin position="313"/>
        <end position="332"/>
    </location>
</feature>